<dbReference type="SMART" id="SM00244">
    <property type="entry name" value="PHB"/>
    <property type="match status" value="1"/>
</dbReference>
<sequence length="303" mass="33193">MSDRPVSQEKSLDPLGGWPMLGMQALLFLGVIALFALGGGQLDHGDRAVGATFMISAVLMLVISLFHLNGFFIVDPNQARVLVLFGRYRGTVRQDGFFWTNPFTSKRKLSLRAHNLDGSKLKVNDLLGNPIEISAVVVWRVQDTARASFDVEDYEEYVHVQSEAALRHMATKYPYDDLQAEGAEITLRGSTDEVAEELEKELTGRLKEAGIEVIEARLNHLAYAQEIASAMLQRQQAGAIIAARALIVEGAVSMVEDALDQLARKNVVTLDEDRKAMLVGNLLVVLCGQESVKPMLNTGPGGM</sequence>
<evidence type="ECO:0000313" key="5">
    <source>
        <dbReference type="Proteomes" id="UP000320390"/>
    </source>
</evidence>
<evidence type="ECO:0000259" key="3">
    <source>
        <dbReference type="SMART" id="SM00244"/>
    </source>
</evidence>
<dbReference type="PANTHER" id="PTHR43446">
    <property type="entry name" value="MEMBRANE PROTEIN-RELATED"/>
    <property type="match status" value="1"/>
</dbReference>
<keyword evidence="5" id="KW-1185">Reference proteome</keyword>
<proteinExistence type="predicted"/>
<accession>A0A518EKS5</accession>
<dbReference type="Proteomes" id="UP000320390">
    <property type="component" value="Chromosome"/>
</dbReference>
<keyword evidence="2" id="KW-0472">Membrane</keyword>
<dbReference type="RefSeq" id="WP_419190797.1">
    <property type="nucleotide sequence ID" value="NZ_CP036434.1"/>
</dbReference>
<name>A0A518EKS5_9BACT</name>
<reference evidence="4 5" key="1">
    <citation type="submission" date="2019-02" db="EMBL/GenBank/DDBJ databases">
        <title>Deep-cultivation of Planctomycetes and their phenomic and genomic characterization uncovers novel biology.</title>
        <authorList>
            <person name="Wiegand S."/>
            <person name="Jogler M."/>
            <person name="Boedeker C."/>
            <person name="Pinto D."/>
            <person name="Vollmers J."/>
            <person name="Rivas-Marin E."/>
            <person name="Kohn T."/>
            <person name="Peeters S.H."/>
            <person name="Heuer A."/>
            <person name="Rast P."/>
            <person name="Oberbeckmann S."/>
            <person name="Bunk B."/>
            <person name="Jeske O."/>
            <person name="Meyerdierks A."/>
            <person name="Storesund J.E."/>
            <person name="Kallscheuer N."/>
            <person name="Luecker S."/>
            <person name="Lage O.M."/>
            <person name="Pohl T."/>
            <person name="Merkel B.J."/>
            <person name="Hornburger P."/>
            <person name="Mueller R.-W."/>
            <person name="Bruemmer F."/>
            <person name="Labrenz M."/>
            <person name="Spormann A.M."/>
            <person name="Op den Camp H."/>
            <person name="Overmann J."/>
            <person name="Amann R."/>
            <person name="Jetten M.S.M."/>
            <person name="Mascher T."/>
            <person name="Medema M.H."/>
            <person name="Devos D.P."/>
            <person name="Kaster A.-K."/>
            <person name="Ovreas L."/>
            <person name="Rohde M."/>
            <person name="Galperin M.Y."/>
            <person name="Jogler C."/>
        </authorList>
    </citation>
    <scope>NUCLEOTIDE SEQUENCE [LARGE SCALE GENOMIC DNA]</scope>
    <source>
        <strain evidence="4 5">Poly30</strain>
    </source>
</reference>
<dbReference type="AlphaFoldDB" id="A0A518EKS5"/>
<protein>
    <submittedName>
        <fullName evidence="4">SPFH domain / Band 7 family protein</fullName>
    </submittedName>
</protein>
<dbReference type="CDD" id="cd03402">
    <property type="entry name" value="SPFH_like_u2"/>
    <property type="match status" value="1"/>
</dbReference>
<dbReference type="PANTHER" id="PTHR43446:SF1">
    <property type="entry name" value="BAND 7 DOMAIN-CONTAINING PROTEIN"/>
    <property type="match status" value="1"/>
</dbReference>
<dbReference type="GO" id="GO:0016020">
    <property type="term" value="C:membrane"/>
    <property type="evidence" value="ECO:0007669"/>
    <property type="project" value="UniProtKB-SubCell"/>
</dbReference>
<dbReference type="Gene3D" id="3.30.479.30">
    <property type="entry name" value="Band 7 domain"/>
    <property type="match status" value="1"/>
</dbReference>
<keyword evidence="2" id="KW-1133">Transmembrane helix</keyword>
<dbReference type="InterPro" id="IPR001107">
    <property type="entry name" value="Band_7"/>
</dbReference>
<gene>
    <name evidence="4" type="ORF">Poly30_01820</name>
</gene>
<feature type="transmembrane region" description="Helical" evidence="2">
    <location>
        <begin position="20"/>
        <end position="39"/>
    </location>
</feature>
<evidence type="ECO:0000256" key="1">
    <source>
        <dbReference type="ARBA" id="ARBA00004167"/>
    </source>
</evidence>
<dbReference type="EMBL" id="CP036434">
    <property type="protein sequence ID" value="QDV04689.1"/>
    <property type="molecule type" value="Genomic_DNA"/>
</dbReference>
<dbReference type="InterPro" id="IPR036013">
    <property type="entry name" value="Band_7/SPFH_dom_sf"/>
</dbReference>
<evidence type="ECO:0000313" key="4">
    <source>
        <dbReference type="EMBL" id="QDV04689.1"/>
    </source>
</evidence>
<feature type="transmembrane region" description="Helical" evidence="2">
    <location>
        <begin position="51"/>
        <end position="74"/>
    </location>
</feature>
<evidence type="ECO:0000256" key="2">
    <source>
        <dbReference type="SAM" id="Phobius"/>
    </source>
</evidence>
<feature type="domain" description="Band 7" evidence="3">
    <location>
        <begin position="69"/>
        <end position="235"/>
    </location>
</feature>
<dbReference type="Pfam" id="PF01145">
    <property type="entry name" value="Band_7"/>
    <property type="match status" value="1"/>
</dbReference>
<comment type="subcellular location">
    <subcellularLocation>
        <location evidence="1">Membrane</location>
        <topology evidence="1">Single-pass membrane protein</topology>
    </subcellularLocation>
</comment>
<organism evidence="4 5">
    <name type="scientific">Saltatorellus ferox</name>
    <dbReference type="NCBI Taxonomy" id="2528018"/>
    <lineage>
        <taxon>Bacteria</taxon>
        <taxon>Pseudomonadati</taxon>
        <taxon>Planctomycetota</taxon>
        <taxon>Planctomycetia</taxon>
        <taxon>Planctomycetia incertae sedis</taxon>
        <taxon>Saltatorellus</taxon>
    </lineage>
</organism>
<dbReference type="SUPFAM" id="SSF117892">
    <property type="entry name" value="Band 7/SPFH domain"/>
    <property type="match status" value="1"/>
</dbReference>
<keyword evidence="2" id="KW-0812">Transmembrane</keyword>